<evidence type="ECO:0008006" key="4">
    <source>
        <dbReference type="Google" id="ProtNLM"/>
    </source>
</evidence>
<reference evidence="2" key="1">
    <citation type="submission" date="2020-06" db="EMBL/GenBank/DDBJ databases">
        <title>WGS assembly of Ceratodon purpureus strain R40.</title>
        <authorList>
            <person name="Carey S.B."/>
            <person name="Jenkins J."/>
            <person name="Shu S."/>
            <person name="Lovell J.T."/>
            <person name="Sreedasyam A."/>
            <person name="Maumus F."/>
            <person name="Tiley G.P."/>
            <person name="Fernandez-Pozo N."/>
            <person name="Barry K."/>
            <person name="Chen C."/>
            <person name="Wang M."/>
            <person name="Lipzen A."/>
            <person name="Daum C."/>
            <person name="Saski C.A."/>
            <person name="Payton A.C."/>
            <person name="Mcbreen J.C."/>
            <person name="Conrad R.E."/>
            <person name="Kollar L.M."/>
            <person name="Olsson S."/>
            <person name="Huttunen S."/>
            <person name="Landis J.B."/>
            <person name="Wickett N.J."/>
            <person name="Johnson M.G."/>
            <person name="Rensing S.A."/>
            <person name="Grimwood J."/>
            <person name="Schmutz J."/>
            <person name="Mcdaniel S.F."/>
        </authorList>
    </citation>
    <scope>NUCLEOTIDE SEQUENCE</scope>
    <source>
        <strain evidence="2">R40</strain>
    </source>
</reference>
<dbReference type="Proteomes" id="UP000822688">
    <property type="component" value="Chromosome 8"/>
</dbReference>
<dbReference type="AlphaFoldDB" id="A0A8T0GUK9"/>
<evidence type="ECO:0000256" key="1">
    <source>
        <dbReference type="SAM" id="SignalP"/>
    </source>
</evidence>
<sequence>MCAQVSFQYDCWVTYDVKLLILLIGLYVCRSGPIESCCDCCVSSFEIYFLFFS</sequence>
<keyword evidence="1" id="KW-0732">Signal</keyword>
<gene>
    <name evidence="2" type="ORF">KC19_8G025000</name>
</gene>
<organism evidence="2 3">
    <name type="scientific">Ceratodon purpureus</name>
    <name type="common">Fire moss</name>
    <name type="synonym">Dicranum purpureum</name>
    <dbReference type="NCBI Taxonomy" id="3225"/>
    <lineage>
        <taxon>Eukaryota</taxon>
        <taxon>Viridiplantae</taxon>
        <taxon>Streptophyta</taxon>
        <taxon>Embryophyta</taxon>
        <taxon>Bryophyta</taxon>
        <taxon>Bryophytina</taxon>
        <taxon>Bryopsida</taxon>
        <taxon>Dicranidae</taxon>
        <taxon>Pseudoditrichales</taxon>
        <taxon>Ditrichaceae</taxon>
        <taxon>Ceratodon</taxon>
    </lineage>
</organism>
<proteinExistence type="predicted"/>
<evidence type="ECO:0000313" key="2">
    <source>
        <dbReference type="EMBL" id="KAG0563366.1"/>
    </source>
</evidence>
<feature type="chain" id="PRO_5035897139" description="NADH dehydrogenase subunit 1" evidence="1">
    <location>
        <begin position="32"/>
        <end position="53"/>
    </location>
</feature>
<accession>A0A8T0GUK9</accession>
<keyword evidence="3" id="KW-1185">Reference proteome</keyword>
<protein>
    <recommendedName>
        <fullName evidence="4">NADH dehydrogenase subunit 1</fullName>
    </recommendedName>
</protein>
<feature type="signal peptide" evidence="1">
    <location>
        <begin position="1"/>
        <end position="31"/>
    </location>
</feature>
<dbReference type="EMBL" id="CM026429">
    <property type="protein sequence ID" value="KAG0563366.1"/>
    <property type="molecule type" value="Genomic_DNA"/>
</dbReference>
<comment type="caution">
    <text evidence="2">The sequence shown here is derived from an EMBL/GenBank/DDBJ whole genome shotgun (WGS) entry which is preliminary data.</text>
</comment>
<name>A0A8T0GUK9_CERPU</name>
<evidence type="ECO:0000313" key="3">
    <source>
        <dbReference type="Proteomes" id="UP000822688"/>
    </source>
</evidence>